<dbReference type="Pfam" id="PF00173">
    <property type="entry name" value="Cyt-b5"/>
    <property type="match status" value="1"/>
</dbReference>
<evidence type="ECO:0000256" key="14">
    <source>
        <dbReference type="ARBA" id="ARBA00061589"/>
    </source>
</evidence>
<comment type="cofactor">
    <cofactor evidence="2">
        <name>heme b</name>
        <dbReference type="ChEBI" id="CHEBI:60344"/>
    </cofactor>
</comment>
<evidence type="ECO:0000256" key="13">
    <source>
        <dbReference type="ARBA" id="ARBA00061137"/>
    </source>
</evidence>
<evidence type="ECO:0000256" key="10">
    <source>
        <dbReference type="ARBA" id="ARBA00023004"/>
    </source>
</evidence>
<dbReference type="SMART" id="SM01117">
    <property type="entry name" value="Cyt-b5"/>
    <property type="match status" value="1"/>
</dbReference>
<dbReference type="STRING" id="1182544.W9WNC1"/>
<comment type="catalytic activity">
    <reaction evidence="12">
        <text>(S)-lactate + 2 Fe(III)-[cytochrome c] = 2 Fe(II)-[cytochrome c] + pyruvate + 2 H(+)</text>
        <dbReference type="Rhea" id="RHEA:19909"/>
        <dbReference type="Rhea" id="RHEA-COMP:10350"/>
        <dbReference type="Rhea" id="RHEA-COMP:14399"/>
        <dbReference type="ChEBI" id="CHEBI:15361"/>
        <dbReference type="ChEBI" id="CHEBI:15378"/>
        <dbReference type="ChEBI" id="CHEBI:16651"/>
        <dbReference type="ChEBI" id="CHEBI:29033"/>
        <dbReference type="ChEBI" id="CHEBI:29034"/>
        <dbReference type="EC" id="1.1.2.3"/>
    </reaction>
    <physiologicalReaction direction="left-to-right" evidence="12">
        <dbReference type="Rhea" id="RHEA:19910"/>
    </physiologicalReaction>
</comment>
<evidence type="ECO:0000256" key="12">
    <source>
        <dbReference type="ARBA" id="ARBA00052399"/>
    </source>
</evidence>
<dbReference type="InterPro" id="IPR001199">
    <property type="entry name" value="Cyt_B5-like_heme/steroid-bd"/>
</dbReference>
<dbReference type="SUPFAM" id="SSF51395">
    <property type="entry name" value="FMN-linked oxidoreductases"/>
    <property type="match status" value="1"/>
</dbReference>
<dbReference type="Gene3D" id="3.10.120.10">
    <property type="entry name" value="Cytochrome b5-like heme/steroid binding domain"/>
    <property type="match status" value="1"/>
</dbReference>
<evidence type="ECO:0000313" key="22">
    <source>
        <dbReference type="Proteomes" id="UP000019473"/>
    </source>
</evidence>
<accession>W9WNC1</accession>
<keyword evidence="5 17" id="KW-0349">Heme</keyword>
<keyword evidence="6" id="KW-0285">Flavoprotein</keyword>
<evidence type="ECO:0000256" key="16">
    <source>
        <dbReference type="ARBA" id="ARBA00068515"/>
    </source>
</evidence>
<dbReference type="eggNOG" id="KOG0538">
    <property type="taxonomic scope" value="Eukaryota"/>
</dbReference>
<keyword evidence="11" id="KW-0496">Mitochondrion</keyword>
<keyword evidence="22" id="KW-1185">Reference proteome</keyword>
<dbReference type="InterPro" id="IPR018506">
    <property type="entry name" value="Cyt_B5_heme-BS"/>
</dbReference>
<feature type="compositionally biased region" description="Polar residues" evidence="18">
    <location>
        <begin position="78"/>
        <end position="87"/>
    </location>
</feature>
<keyword evidence="7" id="KW-0288">FMN</keyword>
<feature type="region of interest" description="Disordered" evidence="18">
    <location>
        <begin position="78"/>
        <end position="97"/>
    </location>
</feature>
<dbReference type="SUPFAM" id="SSF55856">
    <property type="entry name" value="Cytochrome b5-like heme/steroid binding domain"/>
    <property type="match status" value="1"/>
</dbReference>
<evidence type="ECO:0000256" key="9">
    <source>
        <dbReference type="ARBA" id="ARBA00023002"/>
    </source>
</evidence>
<dbReference type="GO" id="GO:0020037">
    <property type="term" value="F:heme binding"/>
    <property type="evidence" value="ECO:0007669"/>
    <property type="project" value="UniProtKB-UniRule"/>
</dbReference>
<dbReference type="EC" id="1.1.2.3" evidence="15"/>
<evidence type="ECO:0000256" key="3">
    <source>
        <dbReference type="ARBA" id="ARBA00004569"/>
    </source>
</evidence>
<proteinExistence type="inferred from homology"/>
<dbReference type="InterPro" id="IPR013785">
    <property type="entry name" value="Aldolase_TIM"/>
</dbReference>
<sequence>MTRLDSAELANHNHRLSCWIAIRGKVYDVTDFLDEHPGGAQIILRSAGQDATAEYESVHSPDLIAETLPSTAFRGTVAASTIPTSKPTDGYRRQQRPKARFPPLSAMISVNDFEIVARQYLSPTGWAYYSSAADDEYSQKEAARAFRKLTLRAHILRDIGSVDTRTTILGKTTTLPVYVSPSGLAKHAHPDAECAFACGAGKEGIIQVIPSSPSLSIESIIGARVNKDQPIFFQLYLNKDPQKAEALIRRVERLGVTSIWLTVDSPVLGNREQDGRLKARMNEGDQVAVVEEVKAGVAKVASSGLLNPHLTWDHVAWIRRITKLPLVLKGIQSVEDAVLAYDHGVEGIVLSNHGGRSLDTAQAPMVTLLEIRRYAPHLINSRMEIFVDGGFRRGTDVLKALALGARAVGLGRPFLYSLTGGYGEAGFRRMVQILRKELETNMALAGATTISEIVPGMVNTQRLETEVTRFVKL</sequence>
<dbReference type="InterPro" id="IPR037396">
    <property type="entry name" value="FMN_HAD"/>
</dbReference>
<dbReference type="InterPro" id="IPR036400">
    <property type="entry name" value="Cyt_B5-like_heme/steroid_sf"/>
</dbReference>
<dbReference type="InterPro" id="IPR037458">
    <property type="entry name" value="L-MDH/L-LDH_FMN-bd"/>
</dbReference>
<dbReference type="PANTHER" id="PTHR10578:SF104">
    <property type="entry name" value="CYTOCHROME B2, MITOCHONDRIAL-RELATED"/>
    <property type="match status" value="1"/>
</dbReference>
<evidence type="ECO:0000259" key="20">
    <source>
        <dbReference type="PROSITE" id="PS51349"/>
    </source>
</evidence>
<evidence type="ECO:0000256" key="17">
    <source>
        <dbReference type="RuleBase" id="RU362121"/>
    </source>
</evidence>
<dbReference type="Pfam" id="PF01070">
    <property type="entry name" value="FMN_dh"/>
    <property type="match status" value="1"/>
</dbReference>
<evidence type="ECO:0000256" key="6">
    <source>
        <dbReference type="ARBA" id="ARBA00022630"/>
    </source>
</evidence>
<dbReference type="GO" id="GO:0005758">
    <property type="term" value="C:mitochondrial intermembrane space"/>
    <property type="evidence" value="ECO:0007669"/>
    <property type="project" value="UniProtKB-SubCell"/>
</dbReference>
<evidence type="ECO:0000256" key="7">
    <source>
        <dbReference type="ARBA" id="ARBA00022643"/>
    </source>
</evidence>
<feature type="domain" description="Cytochrome b5 heme-binding" evidence="19">
    <location>
        <begin position="1"/>
        <end position="78"/>
    </location>
</feature>
<evidence type="ECO:0000256" key="15">
    <source>
        <dbReference type="ARBA" id="ARBA00066458"/>
    </source>
</evidence>
<dbReference type="CDD" id="cd02922">
    <property type="entry name" value="FCB2_FMN"/>
    <property type="match status" value="1"/>
</dbReference>
<keyword evidence="8 17" id="KW-0479">Metal-binding</keyword>
<dbReference type="FunFam" id="3.20.20.70:FF:000062">
    <property type="entry name" value="Cytochrome b2, mitochondrial, putative"/>
    <property type="match status" value="1"/>
</dbReference>
<reference evidence="21 22" key="1">
    <citation type="submission" date="2013-03" db="EMBL/GenBank/DDBJ databases">
        <title>The Genome Sequence of Cladophialophora yegresii CBS 114405.</title>
        <authorList>
            <consortium name="The Broad Institute Genomics Platform"/>
            <person name="Cuomo C."/>
            <person name="de Hoog S."/>
            <person name="Gorbushina A."/>
            <person name="Walker B."/>
            <person name="Young S.K."/>
            <person name="Zeng Q."/>
            <person name="Gargeya S."/>
            <person name="Fitzgerald M."/>
            <person name="Haas B."/>
            <person name="Abouelleil A."/>
            <person name="Allen A.W."/>
            <person name="Alvarado L."/>
            <person name="Arachchi H.M."/>
            <person name="Berlin A.M."/>
            <person name="Chapman S.B."/>
            <person name="Gainer-Dewar J."/>
            <person name="Goldberg J."/>
            <person name="Griggs A."/>
            <person name="Gujja S."/>
            <person name="Hansen M."/>
            <person name="Howarth C."/>
            <person name="Imamovic A."/>
            <person name="Ireland A."/>
            <person name="Larimer J."/>
            <person name="McCowan C."/>
            <person name="Murphy C."/>
            <person name="Pearson M."/>
            <person name="Poon T.W."/>
            <person name="Priest M."/>
            <person name="Roberts A."/>
            <person name="Saif S."/>
            <person name="Shea T."/>
            <person name="Sisk P."/>
            <person name="Sykes S."/>
            <person name="Wortman J."/>
            <person name="Nusbaum C."/>
            <person name="Birren B."/>
        </authorList>
    </citation>
    <scope>NUCLEOTIDE SEQUENCE [LARGE SCALE GENOMIC DNA]</scope>
    <source>
        <strain evidence="21 22">CBS 114405</strain>
    </source>
</reference>
<evidence type="ECO:0000256" key="8">
    <source>
        <dbReference type="ARBA" id="ARBA00022723"/>
    </source>
</evidence>
<dbReference type="HOGENOM" id="CLU_020639_1_1_1"/>
<gene>
    <name evidence="21" type="ORF">A1O7_04031</name>
</gene>
<comment type="similarity">
    <text evidence="14">In the N-terminal section; belongs to the cytochrome b5 family.</text>
</comment>
<evidence type="ECO:0000256" key="18">
    <source>
        <dbReference type="SAM" id="MobiDB-lite"/>
    </source>
</evidence>
<evidence type="ECO:0000259" key="19">
    <source>
        <dbReference type="PROSITE" id="PS50255"/>
    </source>
</evidence>
<evidence type="ECO:0000256" key="2">
    <source>
        <dbReference type="ARBA" id="ARBA00001970"/>
    </source>
</evidence>
<evidence type="ECO:0000256" key="5">
    <source>
        <dbReference type="ARBA" id="ARBA00022617"/>
    </source>
</evidence>
<evidence type="ECO:0000256" key="4">
    <source>
        <dbReference type="ARBA" id="ARBA00011881"/>
    </source>
</evidence>
<protein>
    <recommendedName>
        <fullName evidence="16">L-lactate dehydrogenase (cytochrome)</fullName>
        <ecNumber evidence="15">1.1.2.3</ecNumber>
    </recommendedName>
</protein>
<comment type="similarity">
    <text evidence="17">Belongs to the cytochrome b5 family.</text>
</comment>
<organism evidence="21 22">
    <name type="scientific">Cladophialophora yegresii CBS 114405</name>
    <dbReference type="NCBI Taxonomy" id="1182544"/>
    <lineage>
        <taxon>Eukaryota</taxon>
        <taxon>Fungi</taxon>
        <taxon>Dikarya</taxon>
        <taxon>Ascomycota</taxon>
        <taxon>Pezizomycotina</taxon>
        <taxon>Eurotiomycetes</taxon>
        <taxon>Chaetothyriomycetidae</taxon>
        <taxon>Chaetothyriales</taxon>
        <taxon>Herpotrichiellaceae</taxon>
        <taxon>Cladophialophora</taxon>
    </lineage>
</organism>
<dbReference type="VEuPathDB" id="FungiDB:A1O7_04031"/>
<dbReference type="OrthoDB" id="1925334at2759"/>
<dbReference type="PANTHER" id="PTHR10578">
    <property type="entry name" value="S -2-HYDROXY-ACID OXIDASE-RELATED"/>
    <property type="match status" value="1"/>
</dbReference>
<dbReference type="GO" id="GO:0046872">
    <property type="term" value="F:metal ion binding"/>
    <property type="evidence" value="ECO:0007669"/>
    <property type="project" value="UniProtKB-UniRule"/>
</dbReference>
<keyword evidence="9" id="KW-0560">Oxidoreductase</keyword>
<comment type="cofactor">
    <cofactor evidence="1">
        <name>FMN</name>
        <dbReference type="ChEBI" id="CHEBI:58210"/>
    </cofactor>
</comment>
<dbReference type="eggNOG" id="KOG0537">
    <property type="taxonomic scope" value="Eukaryota"/>
</dbReference>
<dbReference type="Proteomes" id="UP000019473">
    <property type="component" value="Unassembled WGS sequence"/>
</dbReference>
<comment type="subcellular location">
    <subcellularLocation>
        <location evidence="3">Mitochondrion intermembrane space</location>
    </subcellularLocation>
</comment>
<comment type="subunit">
    <text evidence="4">Homotetramer.</text>
</comment>
<keyword evidence="10 17" id="KW-0408">Iron</keyword>
<evidence type="ECO:0000256" key="11">
    <source>
        <dbReference type="ARBA" id="ARBA00023128"/>
    </source>
</evidence>
<evidence type="ECO:0000256" key="1">
    <source>
        <dbReference type="ARBA" id="ARBA00001917"/>
    </source>
</evidence>
<dbReference type="PROSITE" id="PS00191">
    <property type="entry name" value="CYTOCHROME_B5_1"/>
    <property type="match status" value="1"/>
</dbReference>
<dbReference type="Gene3D" id="3.20.20.70">
    <property type="entry name" value="Aldolase class I"/>
    <property type="match status" value="1"/>
</dbReference>
<comment type="caution">
    <text evidence="21">The sequence shown here is derived from an EMBL/GenBank/DDBJ whole genome shotgun (WGS) entry which is preliminary data.</text>
</comment>
<dbReference type="GeneID" id="19178622"/>
<evidence type="ECO:0000313" key="21">
    <source>
        <dbReference type="EMBL" id="EXJ59884.1"/>
    </source>
</evidence>
<dbReference type="PROSITE" id="PS50255">
    <property type="entry name" value="CYTOCHROME_B5_2"/>
    <property type="match status" value="1"/>
</dbReference>
<dbReference type="RefSeq" id="XP_007756237.1">
    <property type="nucleotide sequence ID" value="XM_007758047.1"/>
</dbReference>
<dbReference type="AlphaFoldDB" id="W9WNC1"/>
<feature type="domain" description="FMN hydroxy acid dehydrogenase" evidence="20">
    <location>
        <begin position="102"/>
        <end position="463"/>
    </location>
</feature>
<dbReference type="InterPro" id="IPR000262">
    <property type="entry name" value="FMN-dep_DH"/>
</dbReference>
<name>W9WNC1_9EURO</name>
<dbReference type="PRINTS" id="PR00363">
    <property type="entry name" value="CYTOCHROMEB5"/>
</dbReference>
<dbReference type="PROSITE" id="PS51349">
    <property type="entry name" value="FMN_HYDROXY_ACID_DH_2"/>
    <property type="match status" value="1"/>
</dbReference>
<dbReference type="EMBL" id="AMGW01000003">
    <property type="protein sequence ID" value="EXJ59884.1"/>
    <property type="molecule type" value="Genomic_DNA"/>
</dbReference>
<dbReference type="GO" id="GO:0004460">
    <property type="term" value="F:L-lactate dehydrogenase (cytochrome) activity"/>
    <property type="evidence" value="ECO:0007669"/>
    <property type="project" value="UniProtKB-EC"/>
</dbReference>
<comment type="similarity">
    <text evidence="13">In the C-terminal section; belongs to the FMN-dependent alpha-hydroxy acid dehydrogenase family.</text>
</comment>